<keyword evidence="2" id="KW-1185">Reference proteome</keyword>
<dbReference type="EMBL" id="JAJJMN010000001">
    <property type="protein sequence ID" value="MCC9019002.1"/>
    <property type="molecule type" value="Genomic_DNA"/>
</dbReference>
<proteinExistence type="predicted"/>
<protein>
    <submittedName>
        <fullName evidence="1">Uncharacterized protein</fullName>
    </submittedName>
</protein>
<reference evidence="1" key="1">
    <citation type="submission" date="2021-11" db="EMBL/GenBank/DDBJ databases">
        <title>Description of novel Flavobacterium species.</title>
        <authorList>
            <person name="Saticioglu I.B."/>
            <person name="Ay H."/>
            <person name="Altun S."/>
            <person name="Duman M."/>
        </authorList>
    </citation>
    <scope>NUCLEOTIDE SEQUENCE</scope>
    <source>
        <strain evidence="1">F-126</strain>
    </source>
</reference>
<dbReference type="Proteomes" id="UP001430700">
    <property type="component" value="Unassembled WGS sequence"/>
</dbReference>
<name>A0ABS8M2F5_9FLAO</name>
<accession>A0ABS8M2F5</accession>
<comment type="caution">
    <text evidence="1">The sequence shown here is derived from an EMBL/GenBank/DDBJ whole genome shotgun (WGS) entry which is preliminary data.</text>
</comment>
<evidence type="ECO:0000313" key="1">
    <source>
        <dbReference type="EMBL" id="MCC9019002.1"/>
    </source>
</evidence>
<gene>
    <name evidence="1" type="ORF">LNQ34_14640</name>
</gene>
<organism evidence="1 2">
    <name type="scientific">Flavobacterium lipolyticum</name>
    <dbReference type="NCBI Taxonomy" id="2893754"/>
    <lineage>
        <taxon>Bacteria</taxon>
        <taxon>Pseudomonadati</taxon>
        <taxon>Bacteroidota</taxon>
        <taxon>Flavobacteriia</taxon>
        <taxon>Flavobacteriales</taxon>
        <taxon>Flavobacteriaceae</taxon>
        <taxon>Flavobacterium</taxon>
    </lineage>
</organism>
<sequence length="141" mass="16330">MNTNFNDKNTIFENNILFNMKKKLLFIAFIFITLNASAKYVQTCTVRYMTQDGWSKKYVIEVTFLTGSELNEATNSYKYSSYSTYGVIFWGNKKASVIKLISYTLCGSEVDKDCITNTYSDLKGKDQDDDEWKICVSDYCY</sequence>
<dbReference type="RefSeq" id="WP_230000272.1">
    <property type="nucleotide sequence ID" value="NZ_JAJJMN010000001.1"/>
</dbReference>
<evidence type="ECO:0000313" key="2">
    <source>
        <dbReference type="Proteomes" id="UP001430700"/>
    </source>
</evidence>